<organism evidence="2 3">
    <name type="scientific">Sphaeroforma arctica JP610</name>
    <dbReference type="NCBI Taxonomy" id="667725"/>
    <lineage>
        <taxon>Eukaryota</taxon>
        <taxon>Ichthyosporea</taxon>
        <taxon>Ichthyophonida</taxon>
        <taxon>Sphaeroforma</taxon>
    </lineage>
</organism>
<dbReference type="Pfam" id="PF01369">
    <property type="entry name" value="Sec7"/>
    <property type="match status" value="1"/>
</dbReference>
<keyword evidence="3" id="KW-1185">Reference proteome</keyword>
<dbReference type="GO" id="GO:0032012">
    <property type="term" value="P:regulation of ARF protein signal transduction"/>
    <property type="evidence" value="ECO:0007669"/>
    <property type="project" value="InterPro"/>
</dbReference>
<dbReference type="InterPro" id="IPR023394">
    <property type="entry name" value="Sec7_C_sf"/>
</dbReference>
<sequence>MHSTHLLLITRTQIPFTPTEDPVELAKFLFNGGESCATDVADIIGADSDFARAVGKAYVDLYEITGLSLLESLRVFLKKFLLSGETQAKDRVLQLFSDNYHKKNP</sequence>
<evidence type="ECO:0000259" key="1">
    <source>
        <dbReference type="PROSITE" id="PS50190"/>
    </source>
</evidence>
<evidence type="ECO:0000313" key="2">
    <source>
        <dbReference type="EMBL" id="KNC71745.1"/>
    </source>
</evidence>
<dbReference type="InterPro" id="IPR035999">
    <property type="entry name" value="Sec7_dom_sf"/>
</dbReference>
<dbReference type="SUPFAM" id="SSF48425">
    <property type="entry name" value="Sec7 domain"/>
    <property type="match status" value="1"/>
</dbReference>
<evidence type="ECO:0000313" key="3">
    <source>
        <dbReference type="Proteomes" id="UP000054560"/>
    </source>
</evidence>
<dbReference type="OrthoDB" id="2157641at2759"/>
<dbReference type="RefSeq" id="XP_014145647.1">
    <property type="nucleotide sequence ID" value="XM_014290172.1"/>
</dbReference>
<dbReference type="EMBL" id="KQ248200">
    <property type="protein sequence ID" value="KNC71745.1"/>
    <property type="molecule type" value="Genomic_DNA"/>
</dbReference>
<dbReference type="STRING" id="667725.A0A0L0F4U1"/>
<feature type="non-terminal residue" evidence="2">
    <location>
        <position position="105"/>
    </location>
</feature>
<feature type="domain" description="SEC7" evidence="1">
    <location>
        <begin position="7"/>
        <end position="105"/>
    </location>
</feature>
<protein>
    <recommendedName>
        <fullName evidence="1">SEC7 domain-containing protein</fullName>
    </recommendedName>
</protein>
<dbReference type="GeneID" id="25916218"/>
<dbReference type="eggNOG" id="KOG0930">
    <property type="taxonomic scope" value="Eukaryota"/>
</dbReference>
<dbReference type="Gene3D" id="1.10.1000.11">
    <property type="entry name" value="Arf Nucleotide-binding Site Opener,domain 2"/>
    <property type="match status" value="1"/>
</dbReference>
<proteinExistence type="predicted"/>
<reference evidence="2 3" key="1">
    <citation type="submission" date="2011-02" db="EMBL/GenBank/DDBJ databases">
        <title>The Genome Sequence of Sphaeroforma arctica JP610.</title>
        <authorList>
            <consortium name="The Broad Institute Genome Sequencing Platform"/>
            <person name="Russ C."/>
            <person name="Cuomo C."/>
            <person name="Young S.K."/>
            <person name="Zeng Q."/>
            <person name="Gargeya S."/>
            <person name="Alvarado L."/>
            <person name="Berlin A."/>
            <person name="Chapman S.B."/>
            <person name="Chen Z."/>
            <person name="Freedman E."/>
            <person name="Gellesch M."/>
            <person name="Goldberg J."/>
            <person name="Griggs A."/>
            <person name="Gujja S."/>
            <person name="Heilman E."/>
            <person name="Heiman D."/>
            <person name="Howarth C."/>
            <person name="Mehta T."/>
            <person name="Neiman D."/>
            <person name="Pearson M."/>
            <person name="Roberts A."/>
            <person name="Saif S."/>
            <person name="Shea T."/>
            <person name="Shenoy N."/>
            <person name="Sisk P."/>
            <person name="Stolte C."/>
            <person name="Sykes S."/>
            <person name="White J."/>
            <person name="Yandava C."/>
            <person name="Burger G."/>
            <person name="Gray M.W."/>
            <person name="Holland P.W.H."/>
            <person name="King N."/>
            <person name="Lang F.B.F."/>
            <person name="Roger A.J."/>
            <person name="Ruiz-Trillo I."/>
            <person name="Haas B."/>
            <person name="Nusbaum C."/>
            <person name="Birren B."/>
        </authorList>
    </citation>
    <scope>NUCLEOTIDE SEQUENCE [LARGE SCALE GENOMIC DNA]</scope>
    <source>
        <strain evidence="2 3">JP610</strain>
    </source>
</reference>
<dbReference type="PROSITE" id="PS50190">
    <property type="entry name" value="SEC7"/>
    <property type="match status" value="1"/>
</dbReference>
<accession>A0A0L0F4U1</accession>
<dbReference type="GO" id="GO:0005085">
    <property type="term" value="F:guanyl-nucleotide exchange factor activity"/>
    <property type="evidence" value="ECO:0007669"/>
    <property type="project" value="InterPro"/>
</dbReference>
<dbReference type="PANTHER" id="PTHR10663">
    <property type="entry name" value="GUANYL-NUCLEOTIDE EXCHANGE FACTOR"/>
    <property type="match status" value="1"/>
</dbReference>
<dbReference type="InterPro" id="IPR000904">
    <property type="entry name" value="Sec7_dom"/>
</dbReference>
<dbReference type="PANTHER" id="PTHR10663:SF402">
    <property type="entry name" value="MIP16918P"/>
    <property type="match status" value="1"/>
</dbReference>
<name>A0A0L0F4U1_9EUKA</name>
<dbReference type="AlphaFoldDB" id="A0A0L0F4U1"/>
<gene>
    <name evidence="2" type="ORF">SARC_15714</name>
</gene>
<dbReference type="Proteomes" id="UP000054560">
    <property type="component" value="Unassembled WGS sequence"/>
</dbReference>